<feature type="compositionally biased region" description="Polar residues" evidence="2">
    <location>
        <begin position="639"/>
        <end position="672"/>
    </location>
</feature>
<feature type="compositionally biased region" description="Polar residues" evidence="2">
    <location>
        <begin position="717"/>
        <end position="730"/>
    </location>
</feature>
<gene>
    <name evidence="4" type="ORF">FRX48_08952</name>
</gene>
<dbReference type="EMBL" id="VXIT01000019">
    <property type="protein sequence ID" value="KAA6407151.1"/>
    <property type="molecule type" value="Genomic_DNA"/>
</dbReference>
<dbReference type="PROSITE" id="PS50157">
    <property type="entry name" value="ZINC_FINGER_C2H2_2"/>
    <property type="match status" value="1"/>
</dbReference>
<feature type="domain" description="C2H2-type" evidence="3">
    <location>
        <begin position="774"/>
        <end position="804"/>
    </location>
</feature>
<evidence type="ECO:0000256" key="1">
    <source>
        <dbReference type="PROSITE-ProRule" id="PRU00042"/>
    </source>
</evidence>
<protein>
    <recommendedName>
        <fullName evidence="3">C2H2-type domain-containing protein</fullName>
    </recommendedName>
</protein>
<evidence type="ECO:0000313" key="4">
    <source>
        <dbReference type="EMBL" id="KAA6407151.1"/>
    </source>
</evidence>
<dbReference type="OrthoDB" id="2687452at2759"/>
<feature type="region of interest" description="Disordered" evidence="2">
    <location>
        <begin position="1"/>
        <end position="24"/>
    </location>
</feature>
<feature type="region of interest" description="Disordered" evidence="2">
    <location>
        <begin position="639"/>
        <end position="730"/>
    </location>
</feature>
<comment type="caution">
    <text evidence="4">The sequence shown here is derived from an EMBL/GenBank/DDBJ whole genome shotgun (WGS) entry which is preliminary data.</text>
</comment>
<dbReference type="Proteomes" id="UP000324767">
    <property type="component" value="Unassembled WGS sequence"/>
</dbReference>
<sequence>MFSYSTQPAYGHSHRPHDSGTDHDGGLITLDIKDMEVRPCALNLCFYNGDCHWSLSCDPRTKSPEEHFQHWVERHRDRREDMLEHVSCCKFLRDGEYWCDEHQAPERFASVRMTQLLRSLPSTQLYQRIQTKVHRNSFLSKTKGALRKLGPKSLQRSQCSSGSSPYDSAMIHELHAPITENYLPLQLGGARPFELPAQAAWELSADGYPAELMADGPCAILPHEPRNTSSELGMDFLQPIPPSSEGLTFSPESATPVSDASTLLRFPEASSGPHTFPIPNLARHFERLQECSDPVSPISPVSRDSSPSTYGGVRSSIIYTPGYPNSRKLTDHYSSRPIPALDNYESAYSACGSTRPLLHSPTVFEQPATEDVVAGSGSGSGPPPIPAWVYSVPKRRPLGPPKQPNESFAAKKCYPKPTNVLRSKPSVEYAHPMEEIVQDSLPLRGEDCTISKLLSSPNSDFGALALGRMPVVDPPVATMKGYQGDSIGLSRSLSTVHHVDKTRVELTKHVHGLNTATSIVTDTEKRVTAGELAHFFHVVVDLYCGAETHLHTTPHLYKAFVDAINGAFLTDAGILLEMQDPYVEHCMKRLGVLRSLLQSIFGRKEDGDQTVGEAKGLESGRGWRAQRHMQRLDFHHNVASHSASPGHNSPTNNISPASSFRTDSGYGTTSPGRSPDLPSLPATPHRQEFSPEAKRRRCNTTSPSPYHSPTDIRSRKSTLAASTESGVPSQQNLVNSDFLECPNIDCGATFAGDWRQSNLRKHNRIVHAKTPVVLECPDKDCEKTFNRQHNLRFHWHKYHPGRADAELGLPMVTQNHKRKRPAE</sequence>
<dbReference type="InterPro" id="IPR013087">
    <property type="entry name" value="Znf_C2H2_type"/>
</dbReference>
<evidence type="ECO:0000313" key="5">
    <source>
        <dbReference type="Proteomes" id="UP000324767"/>
    </source>
</evidence>
<evidence type="ECO:0000256" key="2">
    <source>
        <dbReference type="SAM" id="MobiDB-lite"/>
    </source>
</evidence>
<proteinExistence type="predicted"/>
<organism evidence="4 5">
    <name type="scientific">Lasallia pustulata</name>
    <dbReference type="NCBI Taxonomy" id="136370"/>
    <lineage>
        <taxon>Eukaryota</taxon>
        <taxon>Fungi</taxon>
        <taxon>Dikarya</taxon>
        <taxon>Ascomycota</taxon>
        <taxon>Pezizomycotina</taxon>
        <taxon>Lecanoromycetes</taxon>
        <taxon>OSLEUM clade</taxon>
        <taxon>Umbilicariomycetidae</taxon>
        <taxon>Umbilicariales</taxon>
        <taxon>Umbilicariaceae</taxon>
        <taxon>Lasallia</taxon>
    </lineage>
</organism>
<keyword evidence="1" id="KW-0862">Zinc</keyword>
<dbReference type="Gene3D" id="3.30.160.60">
    <property type="entry name" value="Classic Zinc Finger"/>
    <property type="match status" value="1"/>
</dbReference>
<reference evidence="4 5" key="1">
    <citation type="submission" date="2019-09" db="EMBL/GenBank/DDBJ databases">
        <title>The hologenome of the rock-dwelling lichen Lasallia pustulata.</title>
        <authorList>
            <person name="Greshake Tzovaras B."/>
            <person name="Segers F."/>
            <person name="Bicker A."/>
            <person name="Dal Grande F."/>
            <person name="Otte J."/>
            <person name="Hankeln T."/>
            <person name="Schmitt I."/>
            <person name="Ebersberger I."/>
        </authorList>
    </citation>
    <scope>NUCLEOTIDE SEQUENCE [LARGE SCALE GENOMIC DNA]</scope>
    <source>
        <strain evidence="4">A1-1</strain>
    </source>
</reference>
<dbReference type="GO" id="GO:0008270">
    <property type="term" value="F:zinc ion binding"/>
    <property type="evidence" value="ECO:0007669"/>
    <property type="project" value="UniProtKB-KW"/>
</dbReference>
<keyword evidence="1" id="KW-0863">Zinc-finger</keyword>
<dbReference type="SMART" id="SM00355">
    <property type="entry name" value="ZnF_C2H2"/>
    <property type="match status" value="2"/>
</dbReference>
<name>A0A5M8PD10_9LECA</name>
<keyword evidence="1" id="KW-0479">Metal-binding</keyword>
<dbReference type="AlphaFoldDB" id="A0A5M8PD10"/>
<feature type="region of interest" description="Disordered" evidence="2">
    <location>
        <begin position="292"/>
        <end position="313"/>
    </location>
</feature>
<accession>A0A5M8PD10</accession>
<dbReference type="PROSITE" id="PS00028">
    <property type="entry name" value="ZINC_FINGER_C2H2_1"/>
    <property type="match status" value="1"/>
</dbReference>
<evidence type="ECO:0000259" key="3">
    <source>
        <dbReference type="PROSITE" id="PS50157"/>
    </source>
</evidence>